<dbReference type="Pfam" id="PF14538">
    <property type="entry name" value="Raptor_N"/>
    <property type="match status" value="1"/>
</dbReference>
<dbReference type="GO" id="GO:0030674">
    <property type="term" value="F:protein-macromolecule adaptor activity"/>
    <property type="evidence" value="ECO:0007669"/>
    <property type="project" value="TreeGrafter"/>
</dbReference>
<dbReference type="GO" id="GO:0031931">
    <property type="term" value="C:TORC1 complex"/>
    <property type="evidence" value="ECO:0007669"/>
    <property type="project" value="InterPro"/>
</dbReference>
<dbReference type="PANTHER" id="PTHR12848:SF16">
    <property type="entry name" value="REGULATORY-ASSOCIATED PROTEIN OF MTOR"/>
    <property type="match status" value="1"/>
</dbReference>
<feature type="region of interest" description="Disordered" evidence="3">
    <location>
        <begin position="751"/>
        <end position="835"/>
    </location>
</feature>
<accession>A0AAW1SD95</accession>
<dbReference type="GO" id="GO:0071230">
    <property type="term" value="P:cellular response to amino acid stimulus"/>
    <property type="evidence" value="ECO:0007669"/>
    <property type="project" value="TreeGrafter"/>
</dbReference>
<sequence>MPELISGLRETASWVHELEFEASEGWRHLPLYFCEVWHEAGLEEEEVPAQAQGLVSRWRQKERLKTTAVALVLCLNIGVDPPDVLKISPCARLECWVDPLSMQPPKALETIGKNLQAQYERWQPRAKYKTHLDPTLEDVKKLAISCRRTAKGERVLFHYNGHGVPRPTANGEVWVFNKSYTQYIPLSVFDLQAWVGAPAIYVFDCSAAGLILNSFRTFAEQRAHETEGPGAGGRGSREAEDAGRESILLAACGAGEVLPQNPDLPADVFTACLTTPIKVALRWFCSRSLLRAEGLTKELIDRIPGKQTDRKTPLGELNWIFTAITDTIAWNMLPRALFQRLFRQDLLVASLFRNFLLAERVMRAAHCTPASMPRLPASHQHPLWQAWDMAAEMCLLQLPALLSSEPGADFQPSPFFAEQLTAFELWLAHGSVGKQPPEQLPIVLQVLLSQVHRLRALVLLGRFLDMGGWAVDLALSVGIFPYVLKLLQTTAADLRTTLVFIWSKILALDASCQADLVKDGGHLYFLRYLEAADAGPPDSRAQAAFVLAVLCRPGGRGQALCASAGLLHVLLAALGEAGPGARGAPPLLTKWLCLCLGRLCQDMPQMTAAAVEGGAAGWLCALLSSPHAEVRAAAVFALASFIQVDDIPGSGPDSNDAGAHWALERELARQLLPAVADGSVLVRAEVAVALARLAAAHAPPVAEAVVAAQRRAARVLRGAALSGGAGSGLARSAPTSTQAVASLVARGAPAGIAPPPAAPGAPPTGGSADAAAELRPRSLTREGAPAPPRVSLTPDPDPGRRSLGTRSVRPPSPQSAGVSPDANPNPNPSTDPEASAAEAELYAGALSACIALASDPAPRVANLGRAALRVAGCALVPAPLSAGTSMAATPGGASATPMAAGSRGALPSPGGPAGSAGASPTPSASGKWRGWRAARGGVSAGSVALSPSSPPPQLPPQLTSLPTSYLLRRVEGEPQGVPRVASTQSTGFGDAADGSAAASAAADARTGSQRPHLPASVVYRVSCEHFSQPLLEGADSGGAAMLHDPIRTAGRLRERDDYIQAARLVGPGGRLRDAARVAEVEAPGATCLALHPFRPLLVAVDARGAARVHNYRHSAPTNAFHLAAGRPTQVVALWQLNQVQAGLLMAASACGSVWVWRDYTFRNTQRLATAWPAVPAVQEWSTSSTPRPAAFEWSDASGVLFAAGGAAPAAIHCWDLAQERCLAQAVQAGAAVERLAAARSAPLLLAGCSDGRLQLFDLRDARAAAATLLSPSASPLVGLVAEAGGVAHQAVAGMASGELHFLDYRMPAAASASPPPPSSPGGPEGPPPRSPSGEGRRARMGVWKTVAASARGSALSALVAHDHAPLLATTTASHAVKLWSARGEALGVIRSAASLLSSPRAATGPAPLAFHPLHLLLAAGGAEPTVALYSMQPAAAAAPVGPAVSATT</sequence>
<dbReference type="InterPro" id="IPR036322">
    <property type="entry name" value="WD40_repeat_dom_sf"/>
</dbReference>
<dbReference type="Gene3D" id="1.25.10.10">
    <property type="entry name" value="Leucine-rich Repeat Variant"/>
    <property type="match status" value="1"/>
</dbReference>
<dbReference type="EMBL" id="JALJOU010000006">
    <property type="protein sequence ID" value="KAK9843551.1"/>
    <property type="molecule type" value="Genomic_DNA"/>
</dbReference>
<dbReference type="SMART" id="SM01302">
    <property type="entry name" value="Raptor_N"/>
    <property type="match status" value="1"/>
</dbReference>
<feature type="region of interest" description="Disordered" evidence="3">
    <location>
        <begin position="887"/>
        <end position="960"/>
    </location>
</feature>
<keyword evidence="6" id="KW-1185">Reference proteome</keyword>
<feature type="domain" description="Raptor N-terminal CASPase-like" evidence="4">
    <location>
        <begin position="63"/>
        <end position="216"/>
    </location>
</feature>
<dbReference type="Gene3D" id="2.130.10.10">
    <property type="entry name" value="YVTN repeat-like/Quinoprotein amine dehydrogenase"/>
    <property type="match status" value="1"/>
</dbReference>
<dbReference type="PRINTS" id="PR01547">
    <property type="entry name" value="YEAST176DUF"/>
</dbReference>
<dbReference type="GO" id="GO:0031929">
    <property type="term" value="P:TOR signaling"/>
    <property type="evidence" value="ECO:0007669"/>
    <property type="project" value="InterPro"/>
</dbReference>
<evidence type="ECO:0000313" key="5">
    <source>
        <dbReference type="EMBL" id="KAK9843551.1"/>
    </source>
</evidence>
<dbReference type="InterPro" id="IPR011989">
    <property type="entry name" value="ARM-like"/>
</dbReference>
<dbReference type="InterPro" id="IPR015943">
    <property type="entry name" value="WD40/YVTN_repeat-like_dom_sf"/>
</dbReference>
<name>A0AAW1SD95_9CHLO</name>
<feature type="region of interest" description="Disordered" evidence="3">
    <location>
        <begin position="1308"/>
        <end position="1338"/>
    </location>
</feature>
<dbReference type="Proteomes" id="UP001445335">
    <property type="component" value="Unassembled WGS sequence"/>
</dbReference>
<dbReference type="InterPro" id="IPR016024">
    <property type="entry name" value="ARM-type_fold"/>
</dbReference>
<comment type="caution">
    <text evidence="5">The sequence shown here is derived from an EMBL/GenBank/DDBJ whole genome shotgun (WGS) entry which is preliminary data.</text>
</comment>
<gene>
    <name evidence="5" type="ORF">WJX81_008430</name>
</gene>
<keyword evidence="1" id="KW-0853">WD repeat</keyword>
<dbReference type="InterPro" id="IPR029347">
    <property type="entry name" value="Raptor_N"/>
</dbReference>
<proteinExistence type="predicted"/>
<dbReference type="PANTHER" id="PTHR12848">
    <property type="entry name" value="REGULATORY-ASSOCIATED PROTEIN OF MTOR"/>
    <property type="match status" value="1"/>
</dbReference>
<feature type="compositionally biased region" description="Low complexity" evidence="3">
    <location>
        <begin position="899"/>
        <end position="908"/>
    </location>
</feature>
<feature type="compositionally biased region" description="Pro residues" evidence="3">
    <location>
        <begin position="1313"/>
        <end position="1330"/>
    </location>
</feature>
<evidence type="ECO:0000256" key="2">
    <source>
        <dbReference type="ARBA" id="ARBA00022737"/>
    </source>
</evidence>
<dbReference type="GO" id="GO:0009267">
    <property type="term" value="P:cellular response to starvation"/>
    <property type="evidence" value="ECO:0007669"/>
    <property type="project" value="TreeGrafter"/>
</dbReference>
<evidence type="ECO:0000256" key="1">
    <source>
        <dbReference type="ARBA" id="ARBA00022574"/>
    </source>
</evidence>
<dbReference type="SUPFAM" id="SSF48371">
    <property type="entry name" value="ARM repeat"/>
    <property type="match status" value="1"/>
</dbReference>
<organism evidence="5 6">
    <name type="scientific">Elliptochloris bilobata</name>
    <dbReference type="NCBI Taxonomy" id="381761"/>
    <lineage>
        <taxon>Eukaryota</taxon>
        <taxon>Viridiplantae</taxon>
        <taxon>Chlorophyta</taxon>
        <taxon>core chlorophytes</taxon>
        <taxon>Trebouxiophyceae</taxon>
        <taxon>Trebouxiophyceae incertae sedis</taxon>
        <taxon>Elliptochloris clade</taxon>
        <taxon>Elliptochloris</taxon>
    </lineage>
</organism>
<feature type="region of interest" description="Disordered" evidence="3">
    <location>
        <begin position="974"/>
        <end position="994"/>
    </location>
</feature>
<dbReference type="GO" id="GO:0010506">
    <property type="term" value="P:regulation of autophagy"/>
    <property type="evidence" value="ECO:0007669"/>
    <property type="project" value="TreeGrafter"/>
</dbReference>
<keyword evidence="2" id="KW-0677">Repeat</keyword>
<dbReference type="GO" id="GO:0030307">
    <property type="term" value="P:positive regulation of cell growth"/>
    <property type="evidence" value="ECO:0007669"/>
    <property type="project" value="TreeGrafter"/>
</dbReference>
<evidence type="ECO:0000313" key="6">
    <source>
        <dbReference type="Proteomes" id="UP001445335"/>
    </source>
</evidence>
<feature type="compositionally biased region" description="Pro residues" evidence="3">
    <location>
        <begin position="752"/>
        <end position="762"/>
    </location>
</feature>
<dbReference type="GO" id="GO:0005737">
    <property type="term" value="C:cytoplasm"/>
    <property type="evidence" value="ECO:0007669"/>
    <property type="project" value="TreeGrafter"/>
</dbReference>
<reference evidence="5 6" key="1">
    <citation type="journal article" date="2024" name="Nat. Commun.">
        <title>Phylogenomics reveals the evolutionary origins of lichenization in chlorophyte algae.</title>
        <authorList>
            <person name="Puginier C."/>
            <person name="Libourel C."/>
            <person name="Otte J."/>
            <person name="Skaloud P."/>
            <person name="Haon M."/>
            <person name="Grisel S."/>
            <person name="Petersen M."/>
            <person name="Berrin J.G."/>
            <person name="Delaux P.M."/>
            <person name="Dal Grande F."/>
            <person name="Keller J."/>
        </authorList>
    </citation>
    <scope>NUCLEOTIDE SEQUENCE [LARGE SCALE GENOMIC DNA]</scope>
    <source>
        <strain evidence="5 6">SAG 245.80</strain>
    </source>
</reference>
<dbReference type="SUPFAM" id="SSF50978">
    <property type="entry name" value="WD40 repeat-like"/>
    <property type="match status" value="1"/>
</dbReference>
<protein>
    <recommendedName>
        <fullName evidence="4">Raptor N-terminal CASPase-like domain-containing protein</fullName>
    </recommendedName>
</protein>
<evidence type="ECO:0000259" key="4">
    <source>
        <dbReference type="SMART" id="SM01302"/>
    </source>
</evidence>
<evidence type="ECO:0000256" key="3">
    <source>
        <dbReference type="SAM" id="MobiDB-lite"/>
    </source>
</evidence>
<feature type="compositionally biased region" description="Low complexity" evidence="3">
    <location>
        <begin position="915"/>
        <end position="926"/>
    </location>
</feature>
<dbReference type="InterPro" id="IPR004083">
    <property type="entry name" value="Raptor"/>
</dbReference>